<organism evidence="21 22">
    <name type="scientific">Photobacterium swingsii</name>
    <dbReference type="NCBI Taxonomy" id="680026"/>
    <lineage>
        <taxon>Bacteria</taxon>
        <taxon>Pseudomonadati</taxon>
        <taxon>Pseudomonadota</taxon>
        <taxon>Gammaproteobacteria</taxon>
        <taxon>Vibrionales</taxon>
        <taxon>Vibrionaceae</taxon>
        <taxon>Photobacterium</taxon>
    </lineage>
</organism>
<dbReference type="GO" id="GO:0005524">
    <property type="term" value="F:ATP binding"/>
    <property type="evidence" value="ECO:0007669"/>
    <property type="project" value="UniProtKB-KW"/>
</dbReference>
<comment type="caution">
    <text evidence="21">The sequence shown here is derived from an EMBL/GenBank/DDBJ whole genome shotgun (WGS) entry which is preliminary data.</text>
</comment>
<evidence type="ECO:0000256" key="8">
    <source>
        <dbReference type="ARBA" id="ARBA00022741"/>
    </source>
</evidence>
<keyword evidence="4" id="KW-1003">Cell membrane</keyword>
<dbReference type="PRINTS" id="PR00344">
    <property type="entry name" value="BCTRLSENSOR"/>
</dbReference>
<dbReference type="EC" id="2.7.13.3" evidence="3"/>
<keyword evidence="7 17" id="KW-0812">Transmembrane</keyword>
<dbReference type="PANTHER" id="PTHR45339">
    <property type="entry name" value="HYBRID SIGNAL TRANSDUCTION HISTIDINE KINASE J"/>
    <property type="match status" value="1"/>
</dbReference>
<dbReference type="GO" id="GO:0005886">
    <property type="term" value="C:plasma membrane"/>
    <property type="evidence" value="ECO:0007669"/>
    <property type="project" value="UniProtKB-SubCell"/>
</dbReference>
<feature type="transmembrane region" description="Helical" evidence="17">
    <location>
        <begin position="308"/>
        <end position="327"/>
    </location>
</feature>
<dbReference type="InterPro" id="IPR036641">
    <property type="entry name" value="HPT_dom_sf"/>
</dbReference>
<evidence type="ECO:0000256" key="17">
    <source>
        <dbReference type="SAM" id="Phobius"/>
    </source>
</evidence>
<dbReference type="SUPFAM" id="SSF55874">
    <property type="entry name" value="ATPase domain of HSP90 chaperone/DNA topoisomerase II/histidine kinase"/>
    <property type="match status" value="1"/>
</dbReference>
<evidence type="ECO:0000256" key="5">
    <source>
        <dbReference type="ARBA" id="ARBA00022553"/>
    </source>
</evidence>
<feature type="modified residue" description="Phosphohistidine" evidence="14">
    <location>
        <position position="887"/>
    </location>
</feature>
<evidence type="ECO:0000259" key="19">
    <source>
        <dbReference type="PROSITE" id="PS50110"/>
    </source>
</evidence>
<dbReference type="OrthoDB" id="9810730at2"/>
<dbReference type="InterPro" id="IPR036890">
    <property type="entry name" value="HATPase_C_sf"/>
</dbReference>
<evidence type="ECO:0000256" key="12">
    <source>
        <dbReference type="ARBA" id="ARBA00023012"/>
    </source>
</evidence>
<dbReference type="InterPro" id="IPR004358">
    <property type="entry name" value="Sig_transdc_His_kin-like_C"/>
</dbReference>
<dbReference type="FunFam" id="1.10.287.130:FF:000004">
    <property type="entry name" value="Ethylene receptor 1"/>
    <property type="match status" value="1"/>
</dbReference>
<evidence type="ECO:0000313" key="22">
    <source>
        <dbReference type="Proteomes" id="UP000240481"/>
    </source>
</evidence>
<dbReference type="CDD" id="cd00082">
    <property type="entry name" value="HisKA"/>
    <property type="match status" value="1"/>
</dbReference>
<evidence type="ECO:0000256" key="1">
    <source>
        <dbReference type="ARBA" id="ARBA00000085"/>
    </source>
</evidence>
<keyword evidence="22" id="KW-1185">Reference proteome</keyword>
<keyword evidence="8" id="KW-0547">Nucleotide-binding</keyword>
<evidence type="ECO:0000256" key="10">
    <source>
        <dbReference type="ARBA" id="ARBA00022840"/>
    </source>
</evidence>
<dbReference type="SMART" id="SM00387">
    <property type="entry name" value="HATPase_c"/>
    <property type="match status" value="1"/>
</dbReference>
<dbReference type="Gene3D" id="1.10.287.130">
    <property type="match status" value="1"/>
</dbReference>
<dbReference type="SMART" id="SM00448">
    <property type="entry name" value="REC"/>
    <property type="match status" value="1"/>
</dbReference>
<dbReference type="SUPFAM" id="SSF52172">
    <property type="entry name" value="CheY-like"/>
    <property type="match status" value="1"/>
</dbReference>
<evidence type="ECO:0000256" key="7">
    <source>
        <dbReference type="ARBA" id="ARBA00022692"/>
    </source>
</evidence>
<dbReference type="InterPro" id="IPR008207">
    <property type="entry name" value="Sig_transdc_His_kin_Hpt_dom"/>
</dbReference>
<evidence type="ECO:0000256" key="2">
    <source>
        <dbReference type="ARBA" id="ARBA00004651"/>
    </source>
</evidence>
<feature type="domain" description="Response regulatory" evidence="19">
    <location>
        <begin position="647"/>
        <end position="764"/>
    </location>
</feature>
<dbReference type="PANTHER" id="PTHR45339:SF1">
    <property type="entry name" value="HYBRID SIGNAL TRANSDUCTION HISTIDINE KINASE J"/>
    <property type="match status" value="1"/>
</dbReference>
<dbReference type="Gene3D" id="1.20.120.160">
    <property type="entry name" value="HPT domain"/>
    <property type="match status" value="1"/>
</dbReference>
<feature type="domain" description="Histidine kinase" evidence="18">
    <location>
        <begin position="403"/>
        <end position="625"/>
    </location>
</feature>
<dbReference type="Gene3D" id="3.40.50.2300">
    <property type="match status" value="1"/>
</dbReference>
<dbReference type="InterPro" id="IPR036097">
    <property type="entry name" value="HisK_dim/P_sf"/>
</dbReference>
<dbReference type="PROSITE" id="PS50110">
    <property type="entry name" value="RESPONSE_REGULATORY"/>
    <property type="match status" value="1"/>
</dbReference>
<dbReference type="PROSITE" id="PS50894">
    <property type="entry name" value="HPT"/>
    <property type="match status" value="1"/>
</dbReference>
<dbReference type="RefSeq" id="WP_107302965.1">
    <property type="nucleotide sequence ID" value="NZ_AP024853.1"/>
</dbReference>
<dbReference type="Pfam" id="PF01627">
    <property type="entry name" value="Hpt"/>
    <property type="match status" value="1"/>
</dbReference>
<evidence type="ECO:0000256" key="15">
    <source>
        <dbReference type="PROSITE-ProRule" id="PRU00169"/>
    </source>
</evidence>
<evidence type="ECO:0000259" key="18">
    <source>
        <dbReference type="PROSITE" id="PS50109"/>
    </source>
</evidence>
<dbReference type="Pfam" id="PF00512">
    <property type="entry name" value="HisKA"/>
    <property type="match status" value="1"/>
</dbReference>
<keyword evidence="13 17" id="KW-0472">Membrane</keyword>
<evidence type="ECO:0000256" key="13">
    <source>
        <dbReference type="ARBA" id="ARBA00023136"/>
    </source>
</evidence>
<evidence type="ECO:0000256" key="6">
    <source>
        <dbReference type="ARBA" id="ARBA00022679"/>
    </source>
</evidence>
<dbReference type="Pfam" id="PF02518">
    <property type="entry name" value="HATPase_c"/>
    <property type="match status" value="1"/>
</dbReference>
<dbReference type="Gene3D" id="3.30.450.20">
    <property type="entry name" value="PAS domain"/>
    <property type="match status" value="1"/>
</dbReference>
<dbReference type="InterPro" id="IPR011006">
    <property type="entry name" value="CheY-like_superfamily"/>
</dbReference>
<dbReference type="InterPro" id="IPR003594">
    <property type="entry name" value="HATPase_dom"/>
</dbReference>
<keyword evidence="6" id="KW-0808">Transferase</keyword>
<gene>
    <name evidence="21" type="ORF">C9I94_18565</name>
</gene>
<dbReference type="CDD" id="cd17546">
    <property type="entry name" value="REC_hyHK_CKI1_RcsC-like"/>
    <property type="match status" value="1"/>
</dbReference>
<dbReference type="FunFam" id="3.30.565.10:FF:000010">
    <property type="entry name" value="Sensor histidine kinase RcsC"/>
    <property type="match status" value="1"/>
</dbReference>
<dbReference type="PROSITE" id="PS50109">
    <property type="entry name" value="HIS_KIN"/>
    <property type="match status" value="1"/>
</dbReference>
<feature type="region of interest" description="Disordered" evidence="16">
    <location>
        <begin position="799"/>
        <end position="826"/>
    </location>
</feature>
<dbReference type="SUPFAM" id="SSF47384">
    <property type="entry name" value="Homodimeric domain of signal transducing histidine kinase"/>
    <property type="match status" value="1"/>
</dbReference>
<dbReference type="AlphaFoldDB" id="A0A2T3P2P0"/>
<dbReference type="CDD" id="cd16922">
    <property type="entry name" value="HATPase_EvgS-ArcB-TorS-like"/>
    <property type="match status" value="1"/>
</dbReference>
<keyword evidence="11 17" id="KW-1133">Transmembrane helix</keyword>
<keyword evidence="12" id="KW-0902">Two-component regulatory system</keyword>
<sequence length="949" mass="105868">MQFFPNRIKPILLASMLCVGILPAFMYSWTSSEKLSSVALEQIATGMISRTTIAAQNLDDLIQHHITELSDIAQSPLLTSSPLISASPAIINTYLQQLTAGESVYNAIHLIEKSTLYSTPSYQVIDSSHQGVVNLSQEVAKFSIDNFDQLEQQYLRSGKKVYLFVPPNIAQAPCLFLITRVVDSATTRYLLVEYRLSEINDRLRFLGKQISDTDFAFIVNDQGETMLAGDYQGQALQTFADFKFNLKAQNISTAQPQIIQYKDRYQESFTATVTAIGSLQGPDLPNWSLVTVTPQKTVTSSIDALQHYFMLALLFTALVIVILSVVLTKRITAPLAKLSRFAAQFKLGNFSGSDNFKGPHEFQVLHDALNQGAERIAYDTNRLNQALHKAKSADQAKSAFLANLSHEIRTPMNGMLGLSQLLLKTELTREQEHHLNTLLDSGKHMMSLLNDILDFSKIEQGQLKLDPTHFCFTDLVGTIESTYHSLAKEKGIAFHIHCELDKSAWFYADKARIRQILFNLISNAIKFTEEGEVNVTLRLQDSQEKNGKQLTIITQDSGIGIAPDRVNQIFDPFAQAEISTSRRFGGTGLGLSIVRQLAELMHGEVKLDSTEGKGSTFTVNLMLQAGHYEPQQTPEVSFDQSAFQHLKVLIVEDNHLNTLIIDSFLKQRGFTTTAVENGAEALNILQHQLFDVILMDNHMPVMDGIEATRRIRRLPSDTCKVPIFACTADVFEETQRNMMAAGVDCVITKPLDERKLLDALQRFKHKISAMAELRLANETKQLRDEAPSVDLGFQNQALQVQSKQSSPTIISAPDTSSSKHTSAKQDQVLSDNYQHVDLSELLAMMDGDHEIVQTFLMMFATEHANDVNKLEQALAEQDFSQAILISHSLKGASGSICADGVRQAAIIVEKQVKTHTLPQEDDLIELRKQLTILIQEIHEHTLNEMENSV</sequence>
<dbReference type="Gene3D" id="3.30.565.10">
    <property type="entry name" value="Histidine kinase-like ATPase, C-terminal domain"/>
    <property type="match status" value="1"/>
</dbReference>
<evidence type="ECO:0000256" key="16">
    <source>
        <dbReference type="SAM" id="MobiDB-lite"/>
    </source>
</evidence>
<evidence type="ECO:0000256" key="3">
    <source>
        <dbReference type="ARBA" id="ARBA00012438"/>
    </source>
</evidence>
<comment type="subcellular location">
    <subcellularLocation>
        <location evidence="2">Cell membrane</location>
        <topology evidence="2">Multi-pass membrane protein</topology>
    </subcellularLocation>
</comment>
<dbReference type="InterPro" id="IPR003661">
    <property type="entry name" value="HisK_dim/P_dom"/>
</dbReference>
<dbReference type="InterPro" id="IPR005467">
    <property type="entry name" value="His_kinase_dom"/>
</dbReference>
<accession>A0A2T3P2P0</accession>
<keyword evidence="10" id="KW-0067">ATP-binding</keyword>
<keyword evidence="5 15" id="KW-0597">Phosphoprotein</keyword>
<name>A0A2T3P2P0_9GAMM</name>
<reference evidence="21 22" key="1">
    <citation type="submission" date="2018-01" db="EMBL/GenBank/DDBJ databases">
        <title>Whole genome sequencing of Histamine producing bacteria.</title>
        <authorList>
            <person name="Butler K."/>
        </authorList>
    </citation>
    <scope>NUCLEOTIDE SEQUENCE [LARGE SCALE GENOMIC DNA]</scope>
    <source>
        <strain evidence="21 22">DSM 24669</strain>
    </source>
</reference>
<keyword evidence="9" id="KW-0418">Kinase</keyword>
<feature type="domain" description="HPt" evidence="20">
    <location>
        <begin position="848"/>
        <end position="941"/>
    </location>
</feature>
<dbReference type="GO" id="GO:0000155">
    <property type="term" value="F:phosphorelay sensor kinase activity"/>
    <property type="evidence" value="ECO:0007669"/>
    <property type="project" value="InterPro"/>
</dbReference>
<evidence type="ECO:0000259" key="20">
    <source>
        <dbReference type="PROSITE" id="PS50894"/>
    </source>
</evidence>
<dbReference type="Pfam" id="PF00072">
    <property type="entry name" value="Response_reg"/>
    <property type="match status" value="1"/>
</dbReference>
<evidence type="ECO:0000313" key="21">
    <source>
        <dbReference type="EMBL" id="PSW22786.1"/>
    </source>
</evidence>
<feature type="modified residue" description="4-aspartylphosphate" evidence="15">
    <location>
        <position position="696"/>
    </location>
</feature>
<proteinExistence type="predicted"/>
<comment type="catalytic activity">
    <reaction evidence="1">
        <text>ATP + protein L-histidine = ADP + protein N-phospho-L-histidine.</text>
        <dbReference type="EC" id="2.7.13.3"/>
    </reaction>
</comment>
<evidence type="ECO:0000256" key="4">
    <source>
        <dbReference type="ARBA" id="ARBA00022475"/>
    </source>
</evidence>
<dbReference type="SMART" id="SM00388">
    <property type="entry name" value="HisKA"/>
    <property type="match status" value="1"/>
</dbReference>
<evidence type="ECO:0000256" key="11">
    <source>
        <dbReference type="ARBA" id="ARBA00022989"/>
    </source>
</evidence>
<evidence type="ECO:0000256" key="14">
    <source>
        <dbReference type="PROSITE-ProRule" id="PRU00110"/>
    </source>
</evidence>
<protein>
    <recommendedName>
        <fullName evidence="3">histidine kinase</fullName>
        <ecNumber evidence="3">2.7.13.3</ecNumber>
    </recommendedName>
</protein>
<dbReference type="Proteomes" id="UP000240481">
    <property type="component" value="Unassembled WGS sequence"/>
</dbReference>
<dbReference type="InterPro" id="IPR001789">
    <property type="entry name" value="Sig_transdc_resp-reg_receiver"/>
</dbReference>
<dbReference type="SUPFAM" id="SSF47226">
    <property type="entry name" value="Histidine-containing phosphotransfer domain, HPT domain"/>
    <property type="match status" value="1"/>
</dbReference>
<dbReference type="EMBL" id="PYLZ01000011">
    <property type="protein sequence ID" value="PSW22786.1"/>
    <property type="molecule type" value="Genomic_DNA"/>
</dbReference>
<evidence type="ECO:0000256" key="9">
    <source>
        <dbReference type="ARBA" id="ARBA00022777"/>
    </source>
</evidence>